<gene>
    <name evidence="1" type="ORF">SPARVUS_LOCUS4857157</name>
</gene>
<accession>A0ABN9CDN7</accession>
<proteinExistence type="predicted"/>
<comment type="caution">
    <text evidence="1">The sequence shown here is derived from an EMBL/GenBank/DDBJ whole genome shotgun (WGS) entry which is preliminary data.</text>
</comment>
<evidence type="ECO:0000313" key="2">
    <source>
        <dbReference type="Proteomes" id="UP001162483"/>
    </source>
</evidence>
<evidence type="ECO:0000313" key="1">
    <source>
        <dbReference type="EMBL" id="CAI9558194.1"/>
    </source>
</evidence>
<dbReference type="EMBL" id="CATNWA010009544">
    <property type="protein sequence ID" value="CAI9558194.1"/>
    <property type="molecule type" value="Genomic_DNA"/>
</dbReference>
<reference evidence="1" key="1">
    <citation type="submission" date="2023-05" db="EMBL/GenBank/DDBJ databases">
        <authorList>
            <person name="Stuckert A."/>
        </authorList>
    </citation>
    <scope>NUCLEOTIDE SEQUENCE</scope>
</reference>
<feature type="non-terminal residue" evidence="1">
    <location>
        <position position="1"/>
    </location>
</feature>
<protein>
    <submittedName>
        <fullName evidence="1">Uncharacterized protein</fullName>
    </submittedName>
</protein>
<sequence>VHKPPFAAGAVNHQVPAGDYLSAPGDYRGSLTGRRAAFFTNSPPPSWLKKTALED</sequence>
<name>A0ABN9CDN7_9NEOB</name>
<organism evidence="1 2">
    <name type="scientific">Staurois parvus</name>
    <dbReference type="NCBI Taxonomy" id="386267"/>
    <lineage>
        <taxon>Eukaryota</taxon>
        <taxon>Metazoa</taxon>
        <taxon>Chordata</taxon>
        <taxon>Craniata</taxon>
        <taxon>Vertebrata</taxon>
        <taxon>Euteleostomi</taxon>
        <taxon>Amphibia</taxon>
        <taxon>Batrachia</taxon>
        <taxon>Anura</taxon>
        <taxon>Neobatrachia</taxon>
        <taxon>Ranoidea</taxon>
        <taxon>Ranidae</taxon>
        <taxon>Staurois</taxon>
    </lineage>
</organism>
<keyword evidence="2" id="KW-1185">Reference proteome</keyword>
<dbReference type="Proteomes" id="UP001162483">
    <property type="component" value="Unassembled WGS sequence"/>
</dbReference>